<feature type="region of interest" description="Disordered" evidence="1">
    <location>
        <begin position="79"/>
        <end position="110"/>
    </location>
</feature>
<dbReference type="EMBL" id="GBZA01000369">
    <property type="protein sequence ID" value="JAG69399.1"/>
    <property type="molecule type" value="Transcribed_RNA"/>
</dbReference>
<feature type="compositionally biased region" description="Low complexity" evidence="1">
    <location>
        <begin position="9"/>
        <end position="23"/>
    </location>
</feature>
<sequence>MGTNSGGCPSVTSVAAPSSTSASLTRSSTWSRRRWWPRAVAAVACSSRSSKRAVVWGVLEEVCLVAGAEVASQALAEVSQKRSRADRRGNSEHPLCSPETEPKSPGICSHSQGRFSTLQFISLFSTKRRGRYLGEDPLPVILRSSPLFLASGSTVGNVILCFWVCDVTAHLIPGRFCLMHLYSTHSSFKGRHFPNRFVLHFVLDPRVVSRREVFILSSLH</sequence>
<gene>
    <name evidence="2" type="primary">LSM4</name>
</gene>
<organism evidence="2">
    <name type="scientific">Sus scrofa domesticus</name>
    <name type="common">domestic pig</name>
    <dbReference type="NCBI Taxonomy" id="9825"/>
    <lineage>
        <taxon>Eukaryota</taxon>
        <taxon>Metazoa</taxon>
        <taxon>Chordata</taxon>
        <taxon>Craniata</taxon>
        <taxon>Vertebrata</taxon>
        <taxon>Euteleostomi</taxon>
        <taxon>Mammalia</taxon>
        <taxon>Eutheria</taxon>
        <taxon>Laurasiatheria</taxon>
        <taxon>Artiodactyla</taxon>
        <taxon>Suina</taxon>
        <taxon>Suidae</taxon>
        <taxon>Sus</taxon>
    </lineage>
</organism>
<protein>
    <submittedName>
        <fullName evidence="2">U6 snRNA-associated Sm-like protein LSm4</fullName>
    </submittedName>
</protein>
<evidence type="ECO:0000256" key="1">
    <source>
        <dbReference type="SAM" id="MobiDB-lite"/>
    </source>
</evidence>
<feature type="region of interest" description="Disordered" evidence="1">
    <location>
        <begin position="1"/>
        <end position="23"/>
    </location>
</feature>
<reference evidence="2" key="1">
    <citation type="submission" date="2014-12" db="EMBL/GenBank/DDBJ databases">
        <title>Transcriptional Profiling of Global Gene Expression of Alternatively Activated Macrophages by Retinoic Acid.</title>
        <authorList>
            <person name="Chen C.T."/>
            <person name="McNeel A.K."/>
            <person name="Dawson H.D."/>
        </authorList>
    </citation>
    <scope>NUCLEOTIDE SEQUENCE</scope>
</reference>
<evidence type="ECO:0000313" key="2">
    <source>
        <dbReference type="EMBL" id="JAG69399.1"/>
    </source>
</evidence>
<proteinExistence type="predicted"/>
<name>A0A0B8RSN2_PIG</name>
<accession>A0A0B8RSN2</accession>
<dbReference type="AlphaFoldDB" id="A0A0B8RSN2"/>